<dbReference type="SMART" id="SM01321">
    <property type="entry name" value="Y1_Tnp"/>
    <property type="match status" value="1"/>
</dbReference>
<dbReference type="InterPro" id="IPR002686">
    <property type="entry name" value="Transposase_17"/>
</dbReference>
<name>A0ABT8QK43_9FIRM</name>
<gene>
    <name evidence="2" type="ORF">M8H41_02300</name>
</gene>
<dbReference type="PANTHER" id="PTHR34322:SF2">
    <property type="entry name" value="TRANSPOSASE IS200-LIKE DOMAIN-CONTAINING PROTEIN"/>
    <property type="match status" value="1"/>
</dbReference>
<dbReference type="RefSeq" id="WP_301997847.1">
    <property type="nucleotide sequence ID" value="NZ_JAMJEV010000002.1"/>
</dbReference>
<dbReference type="Gene3D" id="3.30.70.1290">
    <property type="entry name" value="Transposase IS200-like"/>
    <property type="match status" value="1"/>
</dbReference>
<dbReference type="PANTHER" id="PTHR34322">
    <property type="entry name" value="TRANSPOSASE, Y1_TNP DOMAIN-CONTAINING"/>
    <property type="match status" value="1"/>
</dbReference>
<reference evidence="2" key="1">
    <citation type="submission" date="2022-05" db="EMBL/GenBank/DDBJ databases">
        <title>Expanded diversity of anoxic marine methylotrophy in a Black Sea sulfate reducing microorganism.</title>
        <authorList>
            <person name="Fischer P.Q."/>
            <person name="Stams A.J.M."/>
            <person name="Villanueva L."/>
            <person name="Sousa D.Z."/>
        </authorList>
    </citation>
    <scope>NUCLEOTIDE SEQUENCE</scope>
    <source>
        <strain evidence="2">P130</strain>
    </source>
</reference>
<dbReference type="SUPFAM" id="SSF143422">
    <property type="entry name" value="Transposase IS200-like"/>
    <property type="match status" value="1"/>
</dbReference>
<dbReference type="EMBL" id="JAMJEV010000002">
    <property type="protein sequence ID" value="MDO0821693.1"/>
    <property type="molecule type" value="Genomic_DNA"/>
</dbReference>
<keyword evidence="3" id="KW-1185">Reference proteome</keyword>
<evidence type="ECO:0000259" key="1">
    <source>
        <dbReference type="SMART" id="SM01321"/>
    </source>
</evidence>
<dbReference type="Pfam" id="PF01797">
    <property type="entry name" value="Y1_Tnp"/>
    <property type="match status" value="1"/>
</dbReference>
<accession>A0ABT8QK43</accession>
<proteinExistence type="predicted"/>
<comment type="caution">
    <text evidence="2">The sequence shown here is derived from an EMBL/GenBank/DDBJ whole genome shotgun (WGS) entry which is preliminary data.</text>
</comment>
<feature type="domain" description="Transposase IS200-like" evidence="1">
    <location>
        <begin position="9"/>
        <end position="123"/>
    </location>
</feature>
<evidence type="ECO:0000313" key="2">
    <source>
        <dbReference type="EMBL" id="MDO0821693.1"/>
    </source>
</evidence>
<organism evidence="2 3">
    <name type="scientific">Desulfosporosinus nitroreducens</name>
    <dbReference type="NCBI Taxonomy" id="2018668"/>
    <lineage>
        <taxon>Bacteria</taxon>
        <taxon>Bacillati</taxon>
        <taxon>Bacillota</taxon>
        <taxon>Clostridia</taxon>
        <taxon>Eubacteriales</taxon>
        <taxon>Desulfitobacteriaceae</taxon>
        <taxon>Desulfosporosinus</taxon>
    </lineage>
</organism>
<dbReference type="InterPro" id="IPR036515">
    <property type="entry name" value="Transposase_17_sf"/>
</dbReference>
<dbReference type="Proteomes" id="UP001176021">
    <property type="component" value="Unassembled WGS sequence"/>
</dbReference>
<sequence>MPRLARKKSDTGVYHIMLRGINKQNLFEDNEDRQRFIDTIEHYKLVSNYIVYGYCLMNNHIHLLLRETNEPISNAIKRISSSYVYWYNQKYERCGHLFQERFRSEVVETDAYFLTVLRYIHQNPIKAGIINDIKQFRWSSYQDYLETPRVSDINFALDLLSDNRVEAKELFRIFTNEGNDDQCLDYSERKNLTDEDVKVFLNNLGFSSFMELHRLQKKQRDNVLRELISISGVSTRQLARITGISRSVIDRA</sequence>
<evidence type="ECO:0000313" key="3">
    <source>
        <dbReference type="Proteomes" id="UP001176021"/>
    </source>
</evidence>
<protein>
    <submittedName>
        <fullName evidence="2">Transposase</fullName>
    </submittedName>
</protein>